<dbReference type="Gene3D" id="3.40.50.1820">
    <property type="entry name" value="alpha/beta hydrolase"/>
    <property type="match status" value="2"/>
</dbReference>
<dbReference type="PANTHER" id="PTHR23024">
    <property type="entry name" value="ARYLACETAMIDE DEACETYLASE"/>
    <property type="match status" value="1"/>
</dbReference>
<dbReference type="EMBL" id="PKMF04000255">
    <property type="protein sequence ID" value="KAK7840724.1"/>
    <property type="molecule type" value="Genomic_DNA"/>
</dbReference>
<keyword evidence="4" id="KW-1185">Reference proteome</keyword>
<organism evidence="3 4">
    <name type="scientific">Quercus suber</name>
    <name type="common">Cork oak</name>
    <dbReference type="NCBI Taxonomy" id="58331"/>
    <lineage>
        <taxon>Eukaryota</taxon>
        <taxon>Viridiplantae</taxon>
        <taxon>Streptophyta</taxon>
        <taxon>Embryophyta</taxon>
        <taxon>Tracheophyta</taxon>
        <taxon>Spermatophyta</taxon>
        <taxon>Magnoliopsida</taxon>
        <taxon>eudicotyledons</taxon>
        <taxon>Gunneridae</taxon>
        <taxon>Pentapetalae</taxon>
        <taxon>rosids</taxon>
        <taxon>fabids</taxon>
        <taxon>Fagales</taxon>
        <taxon>Fagaceae</taxon>
        <taxon>Quercus</taxon>
    </lineage>
</organism>
<dbReference type="PANTHER" id="PTHR23024:SF582">
    <property type="entry name" value="CARBOXYLESTERASE 12-RELATED"/>
    <property type="match status" value="1"/>
</dbReference>
<dbReference type="InterPro" id="IPR050466">
    <property type="entry name" value="Carboxylest/Gibb_receptor"/>
</dbReference>
<feature type="domain" description="Alpha/beta hydrolase fold-3" evidence="2">
    <location>
        <begin position="418"/>
        <end position="621"/>
    </location>
</feature>
<dbReference type="Proteomes" id="UP000237347">
    <property type="component" value="Unassembled WGS sequence"/>
</dbReference>
<evidence type="ECO:0000313" key="4">
    <source>
        <dbReference type="Proteomes" id="UP000237347"/>
    </source>
</evidence>
<dbReference type="InterPro" id="IPR029058">
    <property type="entry name" value="AB_hydrolase_fold"/>
</dbReference>
<evidence type="ECO:0000256" key="1">
    <source>
        <dbReference type="ARBA" id="ARBA00010515"/>
    </source>
</evidence>
<protein>
    <submittedName>
        <fullName evidence="3">2-hydroxyisoflavanone dehydratase</fullName>
    </submittedName>
</protein>
<dbReference type="InterPro" id="IPR013094">
    <property type="entry name" value="AB_hydrolase_3"/>
</dbReference>
<gene>
    <name evidence="3" type="primary">HIDM_13</name>
    <name evidence="3" type="ORF">CFP56_016308</name>
</gene>
<dbReference type="SUPFAM" id="SSF53474">
    <property type="entry name" value="alpha/beta-Hydrolases"/>
    <property type="match status" value="2"/>
</dbReference>
<dbReference type="AlphaFoldDB" id="A0AAW0KP29"/>
<proteinExistence type="inferred from homology"/>
<comment type="caution">
    <text evidence="3">The sequence shown here is derived from an EMBL/GenBank/DDBJ whole genome shotgun (WGS) entry which is preliminary data.</text>
</comment>
<comment type="similarity">
    <text evidence="1">Belongs to the 'GDXG' lipolytic enzyme family.</text>
</comment>
<feature type="domain" description="Alpha/beta hydrolase fold-3" evidence="2">
    <location>
        <begin position="125"/>
        <end position="328"/>
    </location>
</feature>
<sequence length="645" mass="72577">MKVSFMANSLNLLLLRPSFPHFQCLFLRPSSYPRPRFKTRFYANYPSQYMDSQTTQNQILHEFRFFRVHKNGHIEKFQSTEKTPPFDDKVTGVQSKDAVVSSEPAISARIFLPKIQDPTRKLPVLFYVHGGGFCFESAFSPKLHNYVTTLSSEADVIAVSVEYRLAPEDPIPACYEDSWAALQWVASHAKRNGPEAWLNEHADLDRVFVAGDSAGGNISHYLASRVGSDGLPGVKLVGAVLVHPYFGGTDDDKMWLYMYPGNGGLQDPKLKPAVEDLARLGCERVLVFVAQKDHLREVGWSYYEELKKSGWGGNVEIVENEGEEHCFHIEDLRYVKAQALIKRFSTNNEIAHEFRFFRVYKDGRVEKFEWTQNQRIPPSDDPITGVQSKDVVISTEPSISARIFLPKIHDPTQKLPLLFYIHGGGFCFESAFSPLYHNHLISLASKANAIAVSIEYGLFPERPIPACYEDSWAGLQWVASHVNRNGSESWLNNYADFNRIFIGGDSGGGNVSHTLAVRVGSIGLPGIKVVGVILVHPFFGGMEDDQMWLYMCPTNGGLEDPRLKPPLEDLAKLGCERVLIIFAEKDHLRGVGECYYKELKKSGWVGTVEAVEHEAEGHIFHLLKPDCEKAVDLVNKFASFINQQE</sequence>
<name>A0AAW0KP29_QUESU</name>
<dbReference type="Pfam" id="PF07859">
    <property type="entry name" value="Abhydrolase_3"/>
    <property type="match status" value="2"/>
</dbReference>
<accession>A0AAW0KP29</accession>
<evidence type="ECO:0000259" key="2">
    <source>
        <dbReference type="Pfam" id="PF07859"/>
    </source>
</evidence>
<dbReference type="GO" id="GO:0016787">
    <property type="term" value="F:hydrolase activity"/>
    <property type="evidence" value="ECO:0007669"/>
    <property type="project" value="InterPro"/>
</dbReference>
<evidence type="ECO:0000313" key="3">
    <source>
        <dbReference type="EMBL" id="KAK7840724.1"/>
    </source>
</evidence>
<reference evidence="3 4" key="1">
    <citation type="journal article" date="2018" name="Sci. Data">
        <title>The draft genome sequence of cork oak.</title>
        <authorList>
            <person name="Ramos A.M."/>
            <person name="Usie A."/>
            <person name="Barbosa P."/>
            <person name="Barros P.M."/>
            <person name="Capote T."/>
            <person name="Chaves I."/>
            <person name="Simoes F."/>
            <person name="Abreu I."/>
            <person name="Carrasquinho I."/>
            <person name="Faro C."/>
            <person name="Guimaraes J.B."/>
            <person name="Mendonca D."/>
            <person name="Nobrega F."/>
            <person name="Rodrigues L."/>
            <person name="Saibo N.J.M."/>
            <person name="Varela M.C."/>
            <person name="Egas C."/>
            <person name="Matos J."/>
            <person name="Miguel C.M."/>
            <person name="Oliveira M.M."/>
            <person name="Ricardo C.P."/>
            <person name="Goncalves S."/>
        </authorList>
    </citation>
    <scope>NUCLEOTIDE SEQUENCE [LARGE SCALE GENOMIC DNA]</scope>
    <source>
        <strain evidence="4">cv. HL8</strain>
    </source>
</reference>